<comment type="catalytic activity">
    <reaction evidence="7">
        <text>L-threonyl-[protein] + ATP = O-phospho-L-threonyl-[protein] + ADP + H(+)</text>
        <dbReference type="Rhea" id="RHEA:46608"/>
        <dbReference type="Rhea" id="RHEA-COMP:11060"/>
        <dbReference type="Rhea" id="RHEA-COMP:11605"/>
        <dbReference type="ChEBI" id="CHEBI:15378"/>
        <dbReference type="ChEBI" id="CHEBI:30013"/>
        <dbReference type="ChEBI" id="CHEBI:30616"/>
        <dbReference type="ChEBI" id="CHEBI:61977"/>
        <dbReference type="ChEBI" id="CHEBI:456216"/>
        <dbReference type="EC" id="2.7.11.1"/>
    </reaction>
</comment>
<keyword evidence="6" id="KW-0067">ATP-binding</keyword>
<evidence type="ECO:0000256" key="8">
    <source>
        <dbReference type="ARBA" id="ARBA00048679"/>
    </source>
</evidence>
<dbReference type="EC" id="2.7.11.1" evidence="1"/>
<evidence type="ECO:0000256" key="1">
    <source>
        <dbReference type="ARBA" id="ARBA00012513"/>
    </source>
</evidence>
<evidence type="ECO:0000313" key="9">
    <source>
        <dbReference type="EMBL" id="KAI2665913.1"/>
    </source>
</evidence>
<dbReference type="PANTHER" id="PTHR22984">
    <property type="entry name" value="SERINE/THREONINE-PROTEIN KINASE PIM"/>
    <property type="match status" value="1"/>
</dbReference>
<dbReference type="InterPro" id="IPR011009">
    <property type="entry name" value="Kinase-like_dom_sf"/>
</dbReference>
<evidence type="ECO:0000256" key="3">
    <source>
        <dbReference type="ARBA" id="ARBA00022679"/>
    </source>
</evidence>
<reference evidence="9 10" key="1">
    <citation type="submission" date="2022-01" db="EMBL/GenBank/DDBJ databases">
        <title>A high-quality chromosome-level genome assembly of rohu carp, Labeo rohita.</title>
        <authorList>
            <person name="Arick M.A. II"/>
            <person name="Hsu C.-Y."/>
            <person name="Magbanua Z."/>
            <person name="Pechanova O."/>
            <person name="Grover C."/>
            <person name="Miller E."/>
            <person name="Thrash A."/>
            <person name="Ezzel L."/>
            <person name="Alam S."/>
            <person name="Benzie J."/>
            <person name="Hamilton M."/>
            <person name="Karsi A."/>
            <person name="Lawrence M.L."/>
            <person name="Peterson D.G."/>
        </authorList>
    </citation>
    <scope>NUCLEOTIDE SEQUENCE [LARGE SCALE GENOMIC DNA]</scope>
    <source>
        <strain evidence="10">BAU-BD-2019</strain>
        <tissue evidence="9">Blood</tissue>
    </source>
</reference>
<comment type="caution">
    <text evidence="9">The sequence shown here is derived from an EMBL/GenBank/DDBJ whole genome shotgun (WGS) entry which is preliminary data.</text>
</comment>
<name>A0ABQ8MSX5_LABRO</name>
<sequence>MYQAVLGAKHCLDRDVLPRDIRIDNIYACPPEYFVDFEYEAEPATVWSLGIMMYRTVCGRQPFTDQHDGLSFDSRMSTAERATMEEMLHHDWFQQEQMSGVAQESSRVT</sequence>
<evidence type="ECO:0000256" key="7">
    <source>
        <dbReference type="ARBA" id="ARBA00047899"/>
    </source>
</evidence>
<accession>A0ABQ8MSX5</accession>
<evidence type="ECO:0000256" key="2">
    <source>
        <dbReference type="ARBA" id="ARBA00022527"/>
    </source>
</evidence>
<evidence type="ECO:0000313" key="10">
    <source>
        <dbReference type="Proteomes" id="UP000830375"/>
    </source>
</evidence>
<dbReference type="SUPFAM" id="SSF56112">
    <property type="entry name" value="Protein kinase-like (PK-like)"/>
    <property type="match status" value="1"/>
</dbReference>
<keyword evidence="2" id="KW-0723">Serine/threonine-protein kinase</keyword>
<evidence type="ECO:0000256" key="4">
    <source>
        <dbReference type="ARBA" id="ARBA00022741"/>
    </source>
</evidence>
<organism evidence="9 10">
    <name type="scientific">Labeo rohita</name>
    <name type="common">Indian major carp</name>
    <name type="synonym">Cyprinus rohita</name>
    <dbReference type="NCBI Taxonomy" id="84645"/>
    <lineage>
        <taxon>Eukaryota</taxon>
        <taxon>Metazoa</taxon>
        <taxon>Chordata</taxon>
        <taxon>Craniata</taxon>
        <taxon>Vertebrata</taxon>
        <taxon>Euteleostomi</taxon>
        <taxon>Actinopterygii</taxon>
        <taxon>Neopterygii</taxon>
        <taxon>Teleostei</taxon>
        <taxon>Ostariophysi</taxon>
        <taxon>Cypriniformes</taxon>
        <taxon>Cyprinidae</taxon>
        <taxon>Labeoninae</taxon>
        <taxon>Labeonini</taxon>
        <taxon>Labeo</taxon>
    </lineage>
</organism>
<dbReference type="Gene3D" id="1.10.510.10">
    <property type="entry name" value="Transferase(Phosphotransferase) domain 1"/>
    <property type="match status" value="1"/>
</dbReference>
<dbReference type="PANTHER" id="PTHR22984:SF11">
    <property type="entry name" value="AURORA KINASE-RELATED"/>
    <property type="match status" value="1"/>
</dbReference>
<dbReference type="GO" id="GO:0016301">
    <property type="term" value="F:kinase activity"/>
    <property type="evidence" value="ECO:0007669"/>
    <property type="project" value="UniProtKB-KW"/>
</dbReference>
<proteinExistence type="predicted"/>
<comment type="catalytic activity">
    <reaction evidence="8">
        <text>L-seryl-[protein] + ATP = O-phospho-L-seryl-[protein] + ADP + H(+)</text>
        <dbReference type="Rhea" id="RHEA:17989"/>
        <dbReference type="Rhea" id="RHEA-COMP:9863"/>
        <dbReference type="Rhea" id="RHEA-COMP:11604"/>
        <dbReference type="ChEBI" id="CHEBI:15378"/>
        <dbReference type="ChEBI" id="CHEBI:29999"/>
        <dbReference type="ChEBI" id="CHEBI:30616"/>
        <dbReference type="ChEBI" id="CHEBI:83421"/>
        <dbReference type="ChEBI" id="CHEBI:456216"/>
        <dbReference type="EC" id="2.7.11.1"/>
    </reaction>
</comment>
<dbReference type="InterPro" id="IPR051138">
    <property type="entry name" value="PIM_Ser/Thr_kinase"/>
</dbReference>
<evidence type="ECO:0000256" key="5">
    <source>
        <dbReference type="ARBA" id="ARBA00022777"/>
    </source>
</evidence>
<evidence type="ECO:0000256" key="6">
    <source>
        <dbReference type="ARBA" id="ARBA00022840"/>
    </source>
</evidence>
<dbReference type="EMBL" id="JACTAM010000004">
    <property type="protein sequence ID" value="KAI2665913.1"/>
    <property type="molecule type" value="Genomic_DNA"/>
</dbReference>
<keyword evidence="10" id="KW-1185">Reference proteome</keyword>
<keyword evidence="4" id="KW-0547">Nucleotide-binding</keyword>
<gene>
    <name evidence="9" type="ORF">H4Q32_023028</name>
</gene>
<keyword evidence="5 9" id="KW-0418">Kinase</keyword>
<keyword evidence="3" id="KW-0808">Transferase</keyword>
<dbReference type="Proteomes" id="UP000830375">
    <property type="component" value="Unassembled WGS sequence"/>
</dbReference>
<protein>
    <recommendedName>
        <fullName evidence="1">non-specific serine/threonine protein kinase</fullName>
        <ecNumber evidence="1">2.7.11.1</ecNumber>
    </recommendedName>
</protein>